<gene>
    <name evidence="2" type="ORF">G6F50_018467</name>
</gene>
<feature type="compositionally biased region" description="Low complexity" evidence="1">
    <location>
        <begin position="46"/>
        <end position="66"/>
    </location>
</feature>
<protein>
    <submittedName>
        <fullName evidence="2">Uncharacterized protein</fullName>
    </submittedName>
</protein>
<name>A0A9P6XMA7_9FUNG</name>
<organism evidence="2 3">
    <name type="scientific">Rhizopus delemar</name>
    <dbReference type="NCBI Taxonomy" id="936053"/>
    <lineage>
        <taxon>Eukaryota</taxon>
        <taxon>Fungi</taxon>
        <taxon>Fungi incertae sedis</taxon>
        <taxon>Mucoromycota</taxon>
        <taxon>Mucoromycotina</taxon>
        <taxon>Mucoromycetes</taxon>
        <taxon>Mucorales</taxon>
        <taxon>Mucorineae</taxon>
        <taxon>Rhizopodaceae</taxon>
        <taxon>Rhizopus</taxon>
    </lineage>
</organism>
<dbReference type="Proteomes" id="UP000740926">
    <property type="component" value="Unassembled WGS sequence"/>
</dbReference>
<reference evidence="2 3" key="1">
    <citation type="journal article" date="2020" name="Microb. Genom.">
        <title>Genetic diversity of clinical and environmental Mucorales isolates obtained from an investigation of mucormycosis cases among solid organ transplant recipients.</title>
        <authorList>
            <person name="Nguyen M.H."/>
            <person name="Kaul D."/>
            <person name="Muto C."/>
            <person name="Cheng S.J."/>
            <person name="Richter R.A."/>
            <person name="Bruno V.M."/>
            <person name="Liu G."/>
            <person name="Beyhan S."/>
            <person name="Sundermann A.J."/>
            <person name="Mounaud S."/>
            <person name="Pasculle A.W."/>
            <person name="Nierman W.C."/>
            <person name="Driscoll E."/>
            <person name="Cumbie R."/>
            <person name="Clancy C.J."/>
            <person name="Dupont C.L."/>
        </authorList>
    </citation>
    <scope>NUCLEOTIDE SEQUENCE [LARGE SCALE GENOMIC DNA]</scope>
    <source>
        <strain evidence="2 3">GL24</strain>
    </source>
</reference>
<comment type="caution">
    <text evidence="2">The sequence shown here is derived from an EMBL/GenBank/DDBJ whole genome shotgun (WGS) entry which is preliminary data.</text>
</comment>
<evidence type="ECO:0000256" key="1">
    <source>
        <dbReference type="SAM" id="MobiDB-lite"/>
    </source>
</evidence>
<accession>A0A9P6XMA7</accession>
<dbReference type="EMBL" id="JAANIU010018543">
    <property type="protein sequence ID" value="KAG1525284.1"/>
    <property type="molecule type" value="Genomic_DNA"/>
</dbReference>
<dbReference type="AlphaFoldDB" id="A0A9P6XMA7"/>
<sequence length="78" mass="7393">MVGAVGNLAASRLAIAADGDAGLAPGVLQLAAHGRAVTFIVGGAQSRPAAGVRVGARPRRSGAASCRARRSAGGSGGS</sequence>
<evidence type="ECO:0000313" key="3">
    <source>
        <dbReference type="Proteomes" id="UP000740926"/>
    </source>
</evidence>
<proteinExistence type="predicted"/>
<feature type="region of interest" description="Disordered" evidence="1">
    <location>
        <begin position="46"/>
        <end position="78"/>
    </location>
</feature>
<evidence type="ECO:0000313" key="2">
    <source>
        <dbReference type="EMBL" id="KAG1525284.1"/>
    </source>
</evidence>
<keyword evidence="3" id="KW-1185">Reference proteome</keyword>